<sequence>MRKSGPQELRTKLARFLLHYRTTRQATTGSTLAELLMGCSLRTHLYIMRPNITYRVENKQLSQKKHYDSRAKERSLLPQDVVNVRSSGPSSSWIAGKIEARLGNVHYDVMLDDG</sequence>
<dbReference type="OMA" id="SWIAGKI"/>
<reference evidence="1" key="1">
    <citation type="submission" date="2017-05" db="UniProtKB">
        <authorList>
            <consortium name="EnsemblMetazoa"/>
        </authorList>
    </citation>
    <scope>IDENTIFICATION</scope>
</reference>
<dbReference type="EnsemblMetazoa" id="Aqu2.1.39061_001">
    <property type="protein sequence ID" value="Aqu2.1.39061_001"/>
    <property type="gene ID" value="Aqu2.1.39061"/>
</dbReference>
<dbReference type="AlphaFoldDB" id="A0A1X7VG79"/>
<name>A0A1X7VG79_AMPQE</name>
<organism evidence="1">
    <name type="scientific">Amphimedon queenslandica</name>
    <name type="common">Sponge</name>
    <dbReference type="NCBI Taxonomy" id="400682"/>
    <lineage>
        <taxon>Eukaryota</taxon>
        <taxon>Metazoa</taxon>
        <taxon>Porifera</taxon>
        <taxon>Demospongiae</taxon>
        <taxon>Heteroscleromorpha</taxon>
        <taxon>Haplosclerida</taxon>
        <taxon>Niphatidae</taxon>
        <taxon>Amphimedon</taxon>
    </lineage>
</organism>
<dbReference type="InParanoid" id="A0A1X7VG79"/>
<proteinExistence type="predicted"/>
<evidence type="ECO:0000313" key="1">
    <source>
        <dbReference type="EnsemblMetazoa" id="Aqu2.1.39061_001"/>
    </source>
</evidence>
<protein>
    <submittedName>
        <fullName evidence="1">Uncharacterized protein</fullName>
    </submittedName>
</protein>
<accession>A0A1X7VG79</accession>